<dbReference type="OrthoDB" id="9797151at2"/>
<reference evidence="4 5" key="1">
    <citation type="submission" date="2013-03" db="EMBL/GenBank/DDBJ databases">
        <authorList>
            <person name="Linke B."/>
        </authorList>
    </citation>
    <scope>NUCLEOTIDE SEQUENCE [LARGE SCALE GENOMIC DNA]</scope>
    <source>
        <strain evidence="4 5">B13</strain>
    </source>
</reference>
<reference evidence="4 5" key="2">
    <citation type="submission" date="2014-05" db="EMBL/GenBank/DDBJ databases">
        <title>Genome sequence of the 3-chlorobenzoate degrading bacterium Pseudomonas knackmussii B13 shows multiple evidence for horizontal gene transfer.</title>
        <authorList>
            <person name="Miyazaki R."/>
            <person name="Bertelli C."/>
            <person name="Falquet L."/>
            <person name="Robinson-Rechavi M."/>
            <person name="Gharib W."/>
            <person name="Roy S."/>
            <person name="Van der Meer J.R."/>
        </authorList>
    </citation>
    <scope>NUCLEOTIDE SEQUENCE [LARGE SCALE GENOMIC DNA]</scope>
    <source>
        <strain evidence="4 5">B13</strain>
    </source>
</reference>
<protein>
    <submittedName>
        <fullName evidence="4">Putative enoyl-CoA hydratase/isomerase</fullName>
    </submittedName>
</protein>
<name>A0A024HB35_PSEKB</name>
<comment type="subcellular location">
    <subcellularLocation>
        <location evidence="1">Peroxisome</location>
    </subcellularLocation>
</comment>
<evidence type="ECO:0000313" key="5">
    <source>
        <dbReference type="Proteomes" id="UP000025241"/>
    </source>
</evidence>
<dbReference type="EMBL" id="HG322950">
    <property type="protein sequence ID" value="CDF82280.1"/>
    <property type="molecule type" value="Genomic_DNA"/>
</dbReference>
<gene>
    <name evidence="4" type="ORF">PKB_0914</name>
</gene>
<organism evidence="4 5">
    <name type="scientific">Pseudomonas knackmussii (strain DSM 6978 / CCUG 54928 / LMG 23759 / B13)</name>
    <dbReference type="NCBI Taxonomy" id="1301098"/>
    <lineage>
        <taxon>Bacteria</taxon>
        <taxon>Pseudomonadati</taxon>
        <taxon>Pseudomonadota</taxon>
        <taxon>Gammaproteobacteria</taxon>
        <taxon>Pseudomonadales</taxon>
        <taxon>Pseudomonadaceae</taxon>
        <taxon>Pseudomonas</taxon>
    </lineage>
</organism>
<dbReference type="InterPro" id="IPR029045">
    <property type="entry name" value="ClpP/crotonase-like_dom_sf"/>
</dbReference>
<accession>A0A024HB35</accession>
<evidence type="ECO:0000256" key="1">
    <source>
        <dbReference type="ARBA" id="ARBA00004275"/>
    </source>
</evidence>
<dbReference type="PANTHER" id="PTHR43684">
    <property type="match status" value="1"/>
</dbReference>
<dbReference type="GO" id="GO:0004165">
    <property type="term" value="F:delta(3)-delta(2)-enoyl-CoA isomerase activity"/>
    <property type="evidence" value="ECO:0007669"/>
    <property type="project" value="UniProtKB-ARBA"/>
</dbReference>
<keyword evidence="2" id="KW-0576">Peroxisome</keyword>
<dbReference type="STRING" id="1301098.PKB_0914"/>
<dbReference type="eggNOG" id="COG1024">
    <property type="taxonomic scope" value="Bacteria"/>
</dbReference>
<keyword evidence="3 4" id="KW-0413">Isomerase</keyword>
<dbReference type="AlphaFoldDB" id="A0A024HB35"/>
<evidence type="ECO:0000313" key="4">
    <source>
        <dbReference type="EMBL" id="CDF82280.1"/>
    </source>
</evidence>
<dbReference type="PATRIC" id="fig|1301098.3.peg.919"/>
<dbReference type="HOGENOM" id="CLU_009834_7_2_6"/>
<dbReference type="Pfam" id="PF00378">
    <property type="entry name" value="ECH_1"/>
    <property type="match status" value="1"/>
</dbReference>
<dbReference type="InterPro" id="IPR051053">
    <property type="entry name" value="ECH/Chromodomain_protein"/>
</dbReference>
<proteinExistence type="predicted"/>
<sequence>MSQSILVEREQGLLSLRLNRADKMNALTREMYAALADALEAAEADREVRAVLIAGNAECFTAGNDIHDFLQHPPSGPDSPVFRFMRALMEFSKPVLAAVAGPAVGIGTTLLLHCDQVFVARGAKLKMPFVNLGLCPEFGSSFLVPRLLGHVRAASLLMRGDGFTGEHAVALGLANEALADGAAALERAREVGLGLQALPPAALALSKRLLKAPYMDELRRVVAEEGELFVQRLSSPEALEALSAFTQRRQPDFSRFA</sequence>
<dbReference type="PANTHER" id="PTHR43684:SF1">
    <property type="entry name" value="ENOYL-COA DELTA ISOMERASE 2"/>
    <property type="match status" value="1"/>
</dbReference>
<dbReference type="RefSeq" id="WP_043249379.1">
    <property type="nucleotide sequence ID" value="NZ_HG322950.1"/>
</dbReference>
<dbReference type="SUPFAM" id="SSF52096">
    <property type="entry name" value="ClpP/crotonase"/>
    <property type="match status" value="1"/>
</dbReference>
<evidence type="ECO:0000256" key="2">
    <source>
        <dbReference type="ARBA" id="ARBA00023140"/>
    </source>
</evidence>
<dbReference type="Proteomes" id="UP000025241">
    <property type="component" value="Chromosome I"/>
</dbReference>
<dbReference type="InterPro" id="IPR001753">
    <property type="entry name" value="Enoyl-CoA_hydra/iso"/>
</dbReference>
<dbReference type="CDD" id="cd06558">
    <property type="entry name" value="crotonase-like"/>
    <property type="match status" value="1"/>
</dbReference>
<dbReference type="Gene3D" id="3.90.226.10">
    <property type="entry name" value="2-enoyl-CoA Hydratase, Chain A, domain 1"/>
    <property type="match status" value="1"/>
</dbReference>
<keyword evidence="5" id="KW-1185">Reference proteome</keyword>
<dbReference type="KEGG" id="pkc:PKB_0914"/>
<evidence type="ECO:0000256" key="3">
    <source>
        <dbReference type="ARBA" id="ARBA00023235"/>
    </source>
</evidence>